<keyword evidence="2" id="KW-1185">Reference proteome</keyword>
<proteinExistence type="predicted"/>
<accession>A0ABX8YCZ0</accession>
<dbReference type="GeneID" id="97140485"/>
<name>A0ABX8YCZ0_ANETH</name>
<dbReference type="Proteomes" id="UP000826616">
    <property type="component" value="Chromosome"/>
</dbReference>
<dbReference type="EMBL" id="CP080764">
    <property type="protein sequence ID" value="QYY43387.1"/>
    <property type="molecule type" value="Genomic_DNA"/>
</dbReference>
<organism evidence="1 2">
    <name type="scientific">Aneurinibacillus thermoaerophilus</name>
    <dbReference type="NCBI Taxonomy" id="143495"/>
    <lineage>
        <taxon>Bacteria</taxon>
        <taxon>Bacillati</taxon>
        <taxon>Bacillota</taxon>
        <taxon>Bacilli</taxon>
        <taxon>Bacillales</taxon>
        <taxon>Paenibacillaceae</taxon>
        <taxon>Aneurinibacillus group</taxon>
        <taxon>Aneurinibacillus</taxon>
    </lineage>
</organism>
<gene>
    <name evidence="1" type="ORF">K3F53_03805</name>
</gene>
<sequence length="64" mass="7370">MRKCRVLIPEKATVRAMICCLESMKEQLHKLGPEALDKRITGFRIKADRSWEIETGGEPDEKLL</sequence>
<evidence type="ECO:0000313" key="2">
    <source>
        <dbReference type="Proteomes" id="UP000826616"/>
    </source>
</evidence>
<protein>
    <submittedName>
        <fullName evidence="1">Uncharacterized protein</fullName>
    </submittedName>
</protein>
<reference evidence="1 2" key="1">
    <citation type="submission" date="2021-08" db="EMBL/GenBank/DDBJ databases">
        <title>Complete genome sequence of the strain Aneurinibacillus thermoaerophilus CCM 8960.</title>
        <authorList>
            <person name="Musilova J."/>
            <person name="Kourilova X."/>
            <person name="Pernicova I."/>
            <person name="Bezdicek M."/>
            <person name="Lengerova M."/>
            <person name="Obruca S."/>
            <person name="Sedlar K."/>
        </authorList>
    </citation>
    <scope>NUCLEOTIDE SEQUENCE [LARGE SCALE GENOMIC DNA]</scope>
    <source>
        <strain evidence="1 2">CCM 8960</strain>
    </source>
</reference>
<dbReference type="RefSeq" id="WP_220559349.1">
    <property type="nucleotide sequence ID" value="NZ_CP080764.1"/>
</dbReference>
<evidence type="ECO:0000313" key="1">
    <source>
        <dbReference type="EMBL" id="QYY43387.1"/>
    </source>
</evidence>